<evidence type="ECO:0000256" key="1">
    <source>
        <dbReference type="ARBA" id="ARBA00006007"/>
    </source>
</evidence>
<gene>
    <name evidence="2" type="ORF">AC625_03380</name>
</gene>
<evidence type="ECO:0000313" key="3">
    <source>
        <dbReference type="Proteomes" id="UP000037146"/>
    </source>
</evidence>
<dbReference type="NCBIfam" id="TIGR00259">
    <property type="entry name" value="thylakoid_BtpA"/>
    <property type="match status" value="1"/>
</dbReference>
<reference evidence="3" key="1">
    <citation type="submission" date="2015-07" db="EMBL/GenBank/DDBJ databases">
        <title>Genome sequencing project for genomic taxonomy and phylogenomics of Bacillus-like bacteria.</title>
        <authorList>
            <person name="Liu B."/>
            <person name="Wang J."/>
            <person name="Zhu Y."/>
            <person name="Liu G."/>
            <person name="Chen Q."/>
            <person name="Chen Z."/>
            <person name="Lan J."/>
            <person name="Che J."/>
            <person name="Ge C."/>
            <person name="Shi H."/>
            <person name="Pan Z."/>
            <person name="Liu X."/>
        </authorList>
    </citation>
    <scope>NUCLEOTIDE SEQUENCE [LARGE SCALE GENOMIC DNA]</scope>
    <source>
        <strain evidence="3">FJAT-27997</strain>
    </source>
</reference>
<dbReference type="InterPro" id="IPR011060">
    <property type="entry name" value="RibuloseP-bd_barrel"/>
</dbReference>
<keyword evidence="3" id="KW-1185">Reference proteome</keyword>
<dbReference type="InterPro" id="IPR013785">
    <property type="entry name" value="Aldolase_TIM"/>
</dbReference>
<dbReference type="Pfam" id="PF03437">
    <property type="entry name" value="BtpA"/>
    <property type="match status" value="1"/>
</dbReference>
<comment type="caution">
    <text evidence="2">The sequence shown here is derived from an EMBL/GenBank/DDBJ whole genome shotgun (WGS) entry which is preliminary data.</text>
</comment>
<dbReference type="PANTHER" id="PTHR21381:SF3">
    <property type="entry name" value="SGC REGION PROTEIN SGCQ-RELATED"/>
    <property type="match status" value="1"/>
</dbReference>
<dbReference type="Proteomes" id="UP000037146">
    <property type="component" value="Unassembled WGS sequence"/>
</dbReference>
<protein>
    <submittedName>
        <fullName evidence="2">BtpA family membrane complex biogenesis protein</fullName>
    </submittedName>
</protein>
<dbReference type="InterPro" id="IPR005137">
    <property type="entry name" value="BtpA"/>
</dbReference>
<accession>A0A0K9GPV0</accession>
<comment type="similarity">
    <text evidence="1">Belongs to the BtpA family.</text>
</comment>
<dbReference type="PATRIC" id="fig|1679170.3.peg.706"/>
<dbReference type="PANTHER" id="PTHR21381">
    <property type="entry name" value="ZGC:162297"/>
    <property type="match status" value="1"/>
</dbReference>
<evidence type="ECO:0000313" key="2">
    <source>
        <dbReference type="EMBL" id="KMY48668.1"/>
    </source>
</evidence>
<proteinExistence type="inferred from homology"/>
<sequence length="280" mass="30516">MMSGGIFPEKKFVLENIFHVSKPIIGMVHLKPLPGAPHYKGESVDEMIEFALEDVRRLEEGGIDGLQIENAWDIPFPKPGDFSFETVAAMTAVGVEIAKATKLPLGVNCLANAVIPAIAIAKACKAKWVRSNQWVNAYVANEGIVEGASASAMRYKANLYGDDIKIMADVHVKHGSHSIVADRSLAEQTRDNEFFDADILIATGNRTGDETSLDELVGIKENASLPVIIGSGMTDQNAKKILSIADGAIVGSSLKENGNWWERVEVERVKKFMDEVHSLR</sequence>
<dbReference type="SUPFAM" id="SSF51366">
    <property type="entry name" value="Ribulose-phoshate binding barrel"/>
    <property type="match status" value="1"/>
</dbReference>
<name>A0A0K9GPV0_9BACI</name>
<organism evidence="2 3">
    <name type="scientific">Peribacillus loiseleuriae</name>
    <dbReference type="NCBI Taxonomy" id="1679170"/>
    <lineage>
        <taxon>Bacteria</taxon>
        <taxon>Bacillati</taxon>
        <taxon>Bacillota</taxon>
        <taxon>Bacilli</taxon>
        <taxon>Bacillales</taxon>
        <taxon>Bacillaceae</taxon>
        <taxon>Peribacillus</taxon>
    </lineage>
</organism>
<dbReference type="EMBL" id="LFZW01000001">
    <property type="protein sequence ID" value="KMY48668.1"/>
    <property type="molecule type" value="Genomic_DNA"/>
</dbReference>
<dbReference type="STRING" id="1679170.AC625_03380"/>
<dbReference type="PIRSF" id="PIRSF005956">
    <property type="entry name" value="BtpA"/>
    <property type="match status" value="1"/>
</dbReference>
<dbReference type="AlphaFoldDB" id="A0A0K9GPV0"/>
<dbReference type="Gene3D" id="3.20.20.70">
    <property type="entry name" value="Aldolase class I"/>
    <property type="match status" value="1"/>
</dbReference>